<dbReference type="Gene3D" id="3.40.50.1860">
    <property type="match status" value="2"/>
</dbReference>
<organism evidence="3 4">
    <name type="scientific">candidate division WWE3 bacterium</name>
    <dbReference type="NCBI Taxonomy" id="2053526"/>
    <lineage>
        <taxon>Bacteria</taxon>
        <taxon>Katanobacteria</taxon>
    </lineage>
</organism>
<reference evidence="3" key="1">
    <citation type="submission" date="2020-04" db="EMBL/GenBank/DDBJ databases">
        <authorList>
            <person name="Zhang T."/>
        </authorList>
    </citation>
    <scope>NUCLEOTIDE SEQUENCE</scope>
    <source>
        <strain evidence="3">HKST-UBA02</strain>
    </source>
</reference>
<dbReference type="Pfam" id="PF01177">
    <property type="entry name" value="Asp_Glu_race"/>
    <property type="match status" value="1"/>
</dbReference>
<dbReference type="InterPro" id="IPR015942">
    <property type="entry name" value="Asp/Glu/hydantoin_racemase"/>
</dbReference>
<dbReference type="InterPro" id="IPR004380">
    <property type="entry name" value="Asp_race"/>
</dbReference>
<evidence type="ECO:0000256" key="1">
    <source>
        <dbReference type="ARBA" id="ARBA00007847"/>
    </source>
</evidence>
<dbReference type="InterPro" id="IPR001920">
    <property type="entry name" value="Asp/Glu_race"/>
</dbReference>
<evidence type="ECO:0000256" key="2">
    <source>
        <dbReference type="ARBA" id="ARBA00023235"/>
    </source>
</evidence>
<dbReference type="PANTHER" id="PTHR21198:SF7">
    <property type="entry name" value="ASPARTATE-GLUTAMATE RACEMASE FAMILY"/>
    <property type="match status" value="1"/>
</dbReference>
<accession>A0A955LWB6</accession>
<gene>
    <name evidence="3" type="ORF">KC573_02615</name>
</gene>
<comment type="caution">
    <text evidence="3">The sequence shown here is derived from an EMBL/GenBank/DDBJ whole genome shotgun (WGS) entry which is preliminary data.</text>
</comment>
<dbReference type="InterPro" id="IPR018187">
    <property type="entry name" value="Asp/Glu_racemase_AS_1"/>
</dbReference>
<proteinExistence type="inferred from homology"/>
<keyword evidence="2" id="KW-0413">Isomerase</keyword>
<protein>
    <submittedName>
        <fullName evidence="3">Aspartate/glutamate racemase family protein</fullName>
    </submittedName>
</protein>
<evidence type="ECO:0000313" key="4">
    <source>
        <dbReference type="Proteomes" id="UP000699691"/>
    </source>
</evidence>
<dbReference type="EMBL" id="JAGQKY010000107">
    <property type="protein sequence ID" value="MCA9397698.1"/>
    <property type="molecule type" value="Genomic_DNA"/>
</dbReference>
<name>A0A955LWB6_UNCKA</name>
<dbReference type="AlphaFoldDB" id="A0A955LWB6"/>
<sequence length="218" mass="23878">MSNVIIGILGGMGPQATVDLYQKIIDATPASIDQEHIHVIIDSYPQIPDRTKALMNNGKDSFPFLLESLKRLEKAGVTHIAIPCNTAHAYIPNLREHTDVEIVSMIESTATFIRDHYPNIRNVGLLATTGTIKLGLYEKEFAAMGFTTIVPSDREQETLVMEAIYGVQGIKAGFLDQSNTELLTQATTSLIHRDAEVIVGGCTEIPLVLNQNTCAKPF</sequence>
<dbReference type="PROSITE" id="PS00923">
    <property type="entry name" value="ASP_GLU_RACEMASE_1"/>
    <property type="match status" value="1"/>
</dbReference>
<comment type="similarity">
    <text evidence="1">Belongs to the aspartate/glutamate racemases family.</text>
</comment>
<dbReference type="PANTHER" id="PTHR21198">
    <property type="entry name" value="GLUTAMATE RACEMASE"/>
    <property type="match status" value="1"/>
</dbReference>
<reference evidence="3" key="2">
    <citation type="journal article" date="2021" name="Microbiome">
        <title>Successional dynamics and alternative stable states in a saline activated sludge microbial community over 9 years.</title>
        <authorList>
            <person name="Wang Y."/>
            <person name="Ye J."/>
            <person name="Ju F."/>
            <person name="Liu L."/>
            <person name="Boyd J.A."/>
            <person name="Deng Y."/>
            <person name="Parks D.H."/>
            <person name="Jiang X."/>
            <person name="Yin X."/>
            <person name="Woodcroft B.J."/>
            <person name="Tyson G.W."/>
            <person name="Hugenholtz P."/>
            <person name="Polz M.F."/>
            <person name="Zhang T."/>
        </authorList>
    </citation>
    <scope>NUCLEOTIDE SEQUENCE</scope>
    <source>
        <strain evidence="3">HKST-UBA02</strain>
    </source>
</reference>
<dbReference type="GO" id="GO:0047661">
    <property type="term" value="F:amino-acid racemase activity"/>
    <property type="evidence" value="ECO:0007669"/>
    <property type="project" value="InterPro"/>
</dbReference>
<dbReference type="NCBIfam" id="TIGR00035">
    <property type="entry name" value="asp_race"/>
    <property type="match status" value="1"/>
</dbReference>
<dbReference type="SUPFAM" id="SSF53681">
    <property type="entry name" value="Aspartate/glutamate racemase"/>
    <property type="match status" value="2"/>
</dbReference>
<dbReference type="Proteomes" id="UP000699691">
    <property type="component" value="Unassembled WGS sequence"/>
</dbReference>
<evidence type="ECO:0000313" key="3">
    <source>
        <dbReference type="EMBL" id="MCA9397698.1"/>
    </source>
</evidence>
<feature type="non-terminal residue" evidence="3">
    <location>
        <position position="218"/>
    </location>
</feature>